<dbReference type="InterPro" id="IPR050428">
    <property type="entry name" value="TCS_sensor_his_kinase"/>
</dbReference>
<dbReference type="InterPro" id="IPR005467">
    <property type="entry name" value="His_kinase_dom"/>
</dbReference>
<dbReference type="InterPro" id="IPR036097">
    <property type="entry name" value="HisK_dim/P_sf"/>
</dbReference>
<dbReference type="GO" id="GO:0000155">
    <property type="term" value="F:phosphorelay sensor kinase activity"/>
    <property type="evidence" value="ECO:0007669"/>
    <property type="project" value="InterPro"/>
</dbReference>
<dbReference type="AlphaFoldDB" id="W0AHY2"/>
<keyword evidence="5" id="KW-0808">Transferase</keyword>
<keyword evidence="10 11" id="KW-0472">Membrane</keyword>
<dbReference type="SUPFAM" id="SSF55874">
    <property type="entry name" value="ATPase domain of HSP90 chaperone/DNA topoisomerase II/histidine kinase"/>
    <property type="match status" value="1"/>
</dbReference>
<dbReference type="PANTHER" id="PTHR45436">
    <property type="entry name" value="SENSOR HISTIDINE KINASE YKOH"/>
    <property type="match status" value="1"/>
</dbReference>
<dbReference type="InterPro" id="IPR003660">
    <property type="entry name" value="HAMP_dom"/>
</dbReference>
<dbReference type="Pfam" id="PF00512">
    <property type="entry name" value="HisKA"/>
    <property type="match status" value="1"/>
</dbReference>
<dbReference type="Proteomes" id="UP000018851">
    <property type="component" value="Chromosome"/>
</dbReference>
<dbReference type="Gene3D" id="1.10.287.130">
    <property type="match status" value="1"/>
</dbReference>
<dbReference type="InterPro" id="IPR003594">
    <property type="entry name" value="HATPase_dom"/>
</dbReference>
<dbReference type="Gene3D" id="3.30.565.10">
    <property type="entry name" value="Histidine kinase-like ATPase, C-terminal domain"/>
    <property type="match status" value="1"/>
</dbReference>
<comment type="subcellular location">
    <subcellularLocation>
        <location evidence="2">Membrane</location>
        <topology evidence="2">Multi-pass membrane protein</topology>
    </subcellularLocation>
</comment>
<dbReference type="OrthoDB" id="9809329at2"/>
<dbReference type="InterPro" id="IPR036890">
    <property type="entry name" value="HATPase_C_sf"/>
</dbReference>
<dbReference type="GO" id="GO:0005886">
    <property type="term" value="C:plasma membrane"/>
    <property type="evidence" value="ECO:0007669"/>
    <property type="project" value="TreeGrafter"/>
</dbReference>
<feature type="transmembrane region" description="Helical" evidence="11">
    <location>
        <begin position="12"/>
        <end position="36"/>
    </location>
</feature>
<evidence type="ECO:0000256" key="5">
    <source>
        <dbReference type="ARBA" id="ARBA00022679"/>
    </source>
</evidence>
<feature type="transmembrane region" description="Helical" evidence="11">
    <location>
        <begin position="164"/>
        <end position="184"/>
    </location>
</feature>
<dbReference type="InterPro" id="IPR004358">
    <property type="entry name" value="Sig_transdc_His_kin-like_C"/>
</dbReference>
<evidence type="ECO:0000256" key="10">
    <source>
        <dbReference type="ARBA" id="ARBA00023136"/>
    </source>
</evidence>
<comment type="catalytic activity">
    <reaction evidence="1">
        <text>ATP + protein L-histidine = ADP + protein N-phospho-L-histidine.</text>
        <dbReference type="EC" id="2.7.13.3"/>
    </reaction>
</comment>
<evidence type="ECO:0000313" key="14">
    <source>
        <dbReference type="EMBL" id="AHE56726.1"/>
    </source>
</evidence>
<dbReference type="KEGG" id="ssan:NX02_25605"/>
<dbReference type="InterPro" id="IPR003661">
    <property type="entry name" value="HisK_dim/P_dom"/>
</dbReference>
<evidence type="ECO:0000256" key="1">
    <source>
        <dbReference type="ARBA" id="ARBA00000085"/>
    </source>
</evidence>
<evidence type="ECO:0000256" key="2">
    <source>
        <dbReference type="ARBA" id="ARBA00004141"/>
    </source>
</evidence>
<dbReference type="CDD" id="cd00082">
    <property type="entry name" value="HisKA"/>
    <property type="match status" value="1"/>
</dbReference>
<dbReference type="HOGENOM" id="CLU_000445_89_37_5"/>
<evidence type="ECO:0000313" key="15">
    <source>
        <dbReference type="Proteomes" id="UP000018851"/>
    </source>
</evidence>
<reference evidence="14 15" key="1">
    <citation type="submission" date="2013-07" db="EMBL/GenBank/DDBJ databases">
        <title>Completed genome of Sphingomonas sanxanigenens NX02.</title>
        <authorList>
            <person name="Ma T."/>
            <person name="Huang H."/>
            <person name="Wu M."/>
            <person name="Li X."/>
            <person name="Li G."/>
        </authorList>
    </citation>
    <scope>NUCLEOTIDE SEQUENCE [LARGE SCALE GENOMIC DNA]</scope>
    <source>
        <strain evidence="14 15">NX02</strain>
    </source>
</reference>
<dbReference type="PANTHER" id="PTHR45436:SF15">
    <property type="entry name" value="SENSOR HISTIDINE KINASE CUSS"/>
    <property type="match status" value="1"/>
</dbReference>
<dbReference type="SMART" id="SM00388">
    <property type="entry name" value="HisKA"/>
    <property type="match status" value="1"/>
</dbReference>
<sequence length="439" mass="48397">MSRRQPSLKRPLIIKPLLFQLVISLVTFTIFMALLLRIDGGGHYVDEEMTKVVAEAITRRDDGSLAVRMTPDLETLRRAAPDLWFLARDEQGRLISFGKVPRQYAQSHALLADISYAHLRDGSAPYDLTAVIRRERGPAGTLTIIGHGKITTVTLTVALFSNLVVVPIFLILALVTIVMTPLIVNRALAGVTRIAKEAEGIDANSRGTRLSEKEVPREIEPLVRAVNDALNRLDKDYHRQRRFIASAAHELRTPIALLQVKIEAADAATRRQLSATVARLANLTEQLLDLHRLDQNLPDTVIDLAAFARRTAADLAPLLIAAGKSIEVQVEHPLPIMGNVGAIERVLTNLVQNAVEHGGDRVIVRVQDASFEVEDDGPGIPPEERDNVFDEFYRLRPRSTGTGLGLSLVRQVVEHHRGHVTILDAPDGGTIVRVSFQPC</sequence>
<dbReference type="RefSeq" id="WP_025294829.1">
    <property type="nucleotide sequence ID" value="NZ_CP006644.1"/>
</dbReference>
<dbReference type="PROSITE" id="PS50109">
    <property type="entry name" value="HIS_KIN"/>
    <property type="match status" value="1"/>
</dbReference>
<evidence type="ECO:0000256" key="8">
    <source>
        <dbReference type="ARBA" id="ARBA00022989"/>
    </source>
</evidence>
<evidence type="ECO:0000256" key="4">
    <source>
        <dbReference type="ARBA" id="ARBA00022553"/>
    </source>
</evidence>
<dbReference type="PRINTS" id="PR00344">
    <property type="entry name" value="BCTRLSENSOR"/>
</dbReference>
<organism evidence="14 15">
    <name type="scientific">Sphingomonas sanxanigenens DSM 19645 = NX02</name>
    <dbReference type="NCBI Taxonomy" id="1123269"/>
    <lineage>
        <taxon>Bacteria</taxon>
        <taxon>Pseudomonadati</taxon>
        <taxon>Pseudomonadota</taxon>
        <taxon>Alphaproteobacteria</taxon>
        <taxon>Sphingomonadales</taxon>
        <taxon>Sphingomonadaceae</taxon>
        <taxon>Sphingomonas</taxon>
    </lineage>
</organism>
<dbReference type="STRING" id="1123269.NX02_25605"/>
<dbReference type="EMBL" id="CP006644">
    <property type="protein sequence ID" value="AHE56726.1"/>
    <property type="molecule type" value="Genomic_DNA"/>
</dbReference>
<dbReference type="Pfam" id="PF02518">
    <property type="entry name" value="HATPase_c"/>
    <property type="match status" value="1"/>
</dbReference>
<keyword evidence="6 11" id="KW-0812">Transmembrane</keyword>
<evidence type="ECO:0000256" key="7">
    <source>
        <dbReference type="ARBA" id="ARBA00022777"/>
    </source>
</evidence>
<accession>W0AHY2</accession>
<dbReference type="PROSITE" id="PS50885">
    <property type="entry name" value="HAMP"/>
    <property type="match status" value="1"/>
</dbReference>
<dbReference type="SUPFAM" id="SSF47384">
    <property type="entry name" value="Homodimeric domain of signal transducing histidine kinase"/>
    <property type="match status" value="1"/>
</dbReference>
<keyword evidence="9" id="KW-0902">Two-component regulatory system</keyword>
<evidence type="ECO:0000256" key="9">
    <source>
        <dbReference type="ARBA" id="ARBA00023012"/>
    </source>
</evidence>
<evidence type="ECO:0000256" key="11">
    <source>
        <dbReference type="SAM" id="Phobius"/>
    </source>
</evidence>
<evidence type="ECO:0000259" key="12">
    <source>
        <dbReference type="PROSITE" id="PS50109"/>
    </source>
</evidence>
<dbReference type="EC" id="2.7.13.3" evidence="3"/>
<dbReference type="PATRIC" id="fig|1123269.5.peg.5022"/>
<protein>
    <recommendedName>
        <fullName evidence="3">histidine kinase</fullName>
        <ecNumber evidence="3">2.7.13.3</ecNumber>
    </recommendedName>
</protein>
<keyword evidence="7" id="KW-0418">Kinase</keyword>
<proteinExistence type="predicted"/>
<name>W0AHY2_9SPHN</name>
<evidence type="ECO:0000256" key="3">
    <source>
        <dbReference type="ARBA" id="ARBA00012438"/>
    </source>
</evidence>
<keyword evidence="4" id="KW-0597">Phosphoprotein</keyword>
<keyword evidence="15" id="KW-1185">Reference proteome</keyword>
<feature type="domain" description="Histidine kinase" evidence="12">
    <location>
        <begin position="246"/>
        <end position="439"/>
    </location>
</feature>
<feature type="domain" description="HAMP" evidence="13">
    <location>
        <begin position="185"/>
        <end position="238"/>
    </location>
</feature>
<keyword evidence="8 11" id="KW-1133">Transmembrane helix</keyword>
<evidence type="ECO:0000256" key="6">
    <source>
        <dbReference type="ARBA" id="ARBA00022692"/>
    </source>
</evidence>
<evidence type="ECO:0000259" key="13">
    <source>
        <dbReference type="PROSITE" id="PS50885"/>
    </source>
</evidence>
<dbReference type="CDD" id="cd00075">
    <property type="entry name" value="HATPase"/>
    <property type="match status" value="1"/>
</dbReference>
<gene>
    <name evidence="14" type="ORF">NX02_25605</name>
</gene>
<dbReference type="SMART" id="SM00387">
    <property type="entry name" value="HATPase_c"/>
    <property type="match status" value="1"/>
</dbReference>
<dbReference type="eggNOG" id="COG2205">
    <property type="taxonomic scope" value="Bacteria"/>
</dbReference>